<protein>
    <submittedName>
        <fullName evidence="1">Uncharacterized protein</fullName>
    </submittedName>
</protein>
<name>A0ACC2VBH0_9TREE</name>
<gene>
    <name evidence="1" type="ORF">QFC19_007234</name>
</gene>
<reference evidence="1" key="1">
    <citation type="submission" date="2023-04" db="EMBL/GenBank/DDBJ databases">
        <title>Draft Genome sequencing of Naganishia species isolated from polar environments using Oxford Nanopore Technology.</title>
        <authorList>
            <person name="Leo P."/>
            <person name="Venkateswaran K."/>
        </authorList>
    </citation>
    <scope>NUCLEOTIDE SEQUENCE</scope>
    <source>
        <strain evidence="1">MNA-CCFEE 5261</strain>
    </source>
</reference>
<evidence type="ECO:0000313" key="1">
    <source>
        <dbReference type="EMBL" id="KAJ9096270.1"/>
    </source>
</evidence>
<dbReference type="Proteomes" id="UP001241377">
    <property type="component" value="Unassembled WGS sequence"/>
</dbReference>
<sequence>MKLYGGAVSVDLPPAVDVLKFRQVPDTQEVFIFEGETKDTDVNIIFDLLEMVPEKIENAIKVHVSDILDHVDTIETMESTGDVHLFLVASQQNKLLTIVGLIRLSKVETDVLVTMNIPLTSSEQEKLEQSNVKELVTGHIKNHYVTIKQACKSFKVEDWGLFGS</sequence>
<dbReference type="EMBL" id="JASBWR010000094">
    <property type="protein sequence ID" value="KAJ9096270.1"/>
    <property type="molecule type" value="Genomic_DNA"/>
</dbReference>
<organism evidence="1 2">
    <name type="scientific">Naganishia cerealis</name>
    <dbReference type="NCBI Taxonomy" id="610337"/>
    <lineage>
        <taxon>Eukaryota</taxon>
        <taxon>Fungi</taxon>
        <taxon>Dikarya</taxon>
        <taxon>Basidiomycota</taxon>
        <taxon>Agaricomycotina</taxon>
        <taxon>Tremellomycetes</taxon>
        <taxon>Filobasidiales</taxon>
        <taxon>Filobasidiaceae</taxon>
        <taxon>Naganishia</taxon>
    </lineage>
</organism>
<accession>A0ACC2VBH0</accession>
<proteinExistence type="predicted"/>
<keyword evidence="2" id="KW-1185">Reference proteome</keyword>
<evidence type="ECO:0000313" key="2">
    <source>
        <dbReference type="Proteomes" id="UP001241377"/>
    </source>
</evidence>
<comment type="caution">
    <text evidence="1">The sequence shown here is derived from an EMBL/GenBank/DDBJ whole genome shotgun (WGS) entry which is preliminary data.</text>
</comment>